<protein>
    <submittedName>
        <fullName evidence="1">Uncharacterized protein</fullName>
    </submittedName>
</protein>
<dbReference type="Proteomes" id="UP001470230">
    <property type="component" value="Unassembled WGS sequence"/>
</dbReference>
<evidence type="ECO:0000313" key="2">
    <source>
        <dbReference type="EMBL" id="KAK8842248.1"/>
    </source>
</evidence>
<dbReference type="EMBL" id="JAPFFF010000197">
    <property type="protein sequence ID" value="KAK8835278.1"/>
    <property type="molecule type" value="Genomic_DNA"/>
</dbReference>
<organism evidence="1 3">
    <name type="scientific">Tritrichomonas musculus</name>
    <dbReference type="NCBI Taxonomy" id="1915356"/>
    <lineage>
        <taxon>Eukaryota</taxon>
        <taxon>Metamonada</taxon>
        <taxon>Parabasalia</taxon>
        <taxon>Tritrichomonadida</taxon>
        <taxon>Tritrichomonadidae</taxon>
        <taxon>Tritrichomonas</taxon>
    </lineage>
</organism>
<proteinExistence type="predicted"/>
<reference evidence="1 3" key="1">
    <citation type="submission" date="2024-04" db="EMBL/GenBank/DDBJ databases">
        <title>Tritrichomonas musculus Genome.</title>
        <authorList>
            <person name="Alves-Ferreira E."/>
            <person name="Grigg M."/>
            <person name="Lorenzi H."/>
            <person name="Galac M."/>
        </authorList>
    </citation>
    <scope>NUCLEOTIDE SEQUENCE [LARGE SCALE GENOMIC DNA]</scope>
    <source>
        <strain evidence="1 3">EAF2021</strain>
    </source>
</reference>
<sequence>MINKKFKKELNVTPDEKRILRMMNDFFAFNQSFADGKGTEDFCGDLKFHSSFKGKQKDEHKEHVTKEDIYPLIRHCFDVAEPERFIPVRELKRAGYSYKNDMLTYLAYFYPDVMENISESFKDFEFYTKLYDVDILVFKWKQKIKRIQALKNQLAGNRSITLLTPLTSDKINQENSASNQVSSINNQESSHAIQEDLIFQDKIGVDDSFYDFNSNNDYDDLFFADEINIFEDLDF</sequence>
<dbReference type="EMBL" id="JAPFFF010000039">
    <property type="protein sequence ID" value="KAK8842248.1"/>
    <property type="molecule type" value="Genomic_DNA"/>
</dbReference>
<name>A0ABR2GNV0_9EUKA</name>
<keyword evidence="3" id="KW-1185">Reference proteome</keyword>
<evidence type="ECO:0000313" key="3">
    <source>
        <dbReference type="Proteomes" id="UP001470230"/>
    </source>
</evidence>
<comment type="caution">
    <text evidence="1">The sequence shown here is derived from an EMBL/GenBank/DDBJ whole genome shotgun (WGS) entry which is preliminary data.</text>
</comment>
<accession>A0ABR2GNV0</accession>
<gene>
    <name evidence="1" type="ORF">M9Y10_016231</name>
    <name evidence="2" type="ORF">M9Y10_026481</name>
</gene>
<evidence type="ECO:0000313" key="1">
    <source>
        <dbReference type="EMBL" id="KAK8835278.1"/>
    </source>
</evidence>